<dbReference type="EMBL" id="KQ257456">
    <property type="protein sequence ID" value="KND00020.1"/>
    <property type="molecule type" value="Genomic_DNA"/>
</dbReference>
<sequence length="197" mass="22391">MPVDYLGNMEITCLSATLPKDINLTHKELYSRLSLDGTDWRKTLVRRTDNIPETHTSPRRTYPLETSPIVLPVTSEHHHIHVEIWTYKRSEDKDELIAKGKHSFKDAVANERMVELDVDLHHHLHLSRGSARVRLKFIKQIPGPPIVPTPHGVYADGIVGSPPDRQDKGKFVHKLKDIVRRGSKVDKADLDFAPALP</sequence>
<dbReference type="InParanoid" id="A0A0L0HGH7"/>
<keyword evidence="2" id="KW-1185">Reference proteome</keyword>
<evidence type="ECO:0000313" key="1">
    <source>
        <dbReference type="EMBL" id="KND00020.1"/>
    </source>
</evidence>
<gene>
    <name evidence="1" type="ORF">SPPG_04366</name>
</gene>
<evidence type="ECO:0008006" key="3">
    <source>
        <dbReference type="Google" id="ProtNLM"/>
    </source>
</evidence>
<reference evidence="1 2" key="1">
    <citation type="submission" date="2009-08" db="EMBL/GenBank/DDBJ databases">
        <title>The Genome Sequence of Spizellomyces punctatus strain DAOM BR117.</title>
        <authorList>
            <consortium name="The Broad Institute Genome Sequencing Platform"/>
            <person name="Russ C."/>
            <person name="Cuomo C."/>
            <person name="Shea T."/>
            <person name="Young S.K."/>
            <person name="Zeng Q."/>
            <person name="Koehrsen M."/>
            <person name="Haas B."/>
            <person name="Borodovsky M."/>
            <person name="Guigo R."/>
            <person name="Alvarado L."/>
            <person name="Berlin A."/>
            <person name="Bochicchio J."/>
            <person name="Borenstein D."/>
            <person name="Chapman S."/>
            <person name="Chen Z."/>
            <person name="Engels R."/>
            <person name="Freedman E."/>
            <person name="Gellesch M."/>
            <person name="Goldberg J."/>
            <person name="Griggs A."/>
            <person name="Gujja S."/>
            <person name="Heiman D."/>
            <person name="Hepburn T."/>
            <person name="Howarth C."/>
            <person name="Jen D."/>
            <person name="Larson L."/>
            <person name="Lewis B."/>
            <person name="Mehta T."/>
            <person name="Park D."/>
            <person name="Pearson M."/>
            <person name="Roberts A."/>
            <person name="Saif S."/>
            <person name="Shenoy N."/>
            <person name="Sisk P."/>
            <person name="Stolte C."/>
            <person name="Sykes S."/>
            <person name="Thomson T."/>
            <person name="Walk T."/>
            <person name="White J."/>
            <person name="Yandava C."/>
            <person name="Burger G."/>
            <person name="Gray M.W."/>
            <person name="Holland P.W.H."/>
            <person name="King N."/>
            <person name="Lang F.B.F."/>
            <person name="Roger A.J."/>
            <person name="Ruiz-Trillo I."/>
            <person name="Lander E."/>
            <person name="Nusbaum C."/>
        </authorList>
    </citation>
    <scope>NUCLEOTIDE SEQUENCE [LARGE SCALE GENOMIC DNA]</scope>
    <source>
        <strain evidence="1 2">DAOM BR117</strain>
    </source>
</reference>
<dbReference type="VEuPathDB" id="FungiDB:SPPG_04366"/>
<dbReference type="Proteomes" id="UP000053201">
    <property type="component" value="Unassembled WGS sequence"/>
</dbReference>
<accession>A0A0L0HGH7</accession>
<organism evidence="1 2">
    <name type="scientific">Spizellomyces punctatus (strain DAOM BR117)</name>
    <dbReference type="NCBI Taxonomy" id="645134"/>
    <lineage>
        <taxon>Eukaryota</taxon>
        <taxon>Fungi</taxon>
        <taxon>Fungi incertae sedis</taxon>
        <taxon>Chytridiomycota</taxon>
        <taxon>Chytridiomycota incertae sedis</taxon>
        <taxon>Chytridiomycetes</taxon>
        <taxon>Spizellomycetales</taxon>
        <taxon>Spizellomycetaceae</taxon>
        <taxon>Spizellomyces</taxon>
    </lineage>
</organism>
<evidence type="ECO:0000313" key="2">
    <source>
        <dbReference type="Proteomes" id="UP000053201"/>
    </source>
</evidence>
<proteinExistence type="predicted"/>
<name>A0A0L0HGH7_SPIPD</name>
<dbReference type="OrthoDB" id="270970at2759"/>
<dbReference type="GeneID" id="27687818"/>
<dbReference type="RefSeq" id="XP_016608059.1">
    <property type="nucleotide sequence ID" value="XM_016752606.1"/>
</dbReference>
<dbReference type="AlphaFoldDB" id="A0A0L0HGH7"/>
<protein>
    <recommendedName>
        <fullName evidence="3">C2 NT-type domain-containing protein</fullName>
    </recommendedName>
</protein>